<evidence type="ECO:0000256" key="1">
    <source>
        <dbReference type="SAM" id="MobiDB-lite"/>
    </source>
</evidence>
<feature type="region of interest" description="Disordered" evidence="1">
    <location>
        <begin position="481"/>
        <end position="509"/>
    </location>
</feature>
<feature type="signal peptide" evidence="2">
    <location>
        <begin position="1"/>
        <end position="28"/>
    </location>
</feature>
<name>A0A090L088_STRRB</name>
<keyword evidence="2" id="KW-0732">Signal</keyword>
<proteinExistence type="predicted"/>
<keyword evidence="4" id="KW-1185">Reference proteome</keyword>
<reference evidence="5" key="2">
    <citation type="submission" date="2020-12" db="UniProtKB">
        <authorList>
            <consortium name="WormBaseParasite"/>
        </authorList>
    </citation>
    <scope>IDENTIFICATION</scope>
</reference>
<feature type="compositionally biased region" description="Basic and acidic residues" evidence="1">
    <location>
        <begin position="814"/>
        <end position="825"/>
    </location>
</feature>
<feature type="compositionally biased region" description="Basic and acidic residues" evidence="1">
    <location>
        <begin position="496"/>
        <end position="506"/>
    </location>
</feature>
<dbReference type="CTD" id="36375461"/>
<reference evidence="3 4" key="1">
    <citation type="submission" date="2014-09" db="EMBL/GenBank/DDBJ databases">
        <authorList>
            <person name="Martin A.A."/>
        </authorList>
    </citation>
    <scope>NUCLEOTIDE SEQUENCE</scope>
    <source>
        <strain evidence="4">ED321</strain>
        <strain evidence="3">ED321 Heterogonic</strain>
    </source>
</reference>
<accession>A0A090L088</accession>
<evidence type="ECO:0000313" key="5">
    <source>
        <dbReference type="WBParaSite" id="SRAE_1000136100.1"/>
    </source>
</evidence>
<dbReference type="EMBL" id="LN609528">
    <property type="protein sequence ID" value="CEF63096.1"/>
    <property type="molecule type" value="Genomic_DNA"/>
</dbReference>
<evidence type="ECO:0000313" key="3">
    <source>
        <dbReference type="EMBL" id="CEF63096.1"/>
    </source>
</evidence>
<evidence type="ECO:0000313" key="6">
    <source>
        <dbReference type="WormBase" id="SRAE_1000136100"/>
    </source>
</evidence>
<dbReference type="AlphaFoldDB" id="A0A090L088"/>
<organism evidence="3">
    <name type="scientific">Strongyloides ratti</name>
    <name type="common">Parasitic roundworm</name>
    <dbReference type="NCBI Taxonomy" id="34506"/>
    <lineage>
        <taxon>Eukaryota</taxon>
        <taxon>Metazoa</taxon>
        <taxon>Ecdysozoa</taxon>
        <taxon>Nematoda</taxon>
        <taxon>Chromadorea</taxon>
        <taxon>Rhabditida</taxon>
        <taxon>Tylenchina</taxon>
        <taxon>Panagrolaimomorpha</taxon>
        <taxon>Strongyloidoidea</taxon>
        <taxon>Strongyloididae</taxon>
        <taxon>Strongyloides</taxon>
    </lineage>
</organism>
<dbReference type="GeneID" id="36375461"/>
<dbReference type="RefSeq" id="XP_024502298.1">
    <property type="nucleotide sequence ID" value="XM_024648306.1"/>
</dbReference>
<evidence type="ECO:0000313" key="4">
    <source>
        <dbReference type="Proteomes" id="UP000035682"/>
    </source>
</evidence>
<dbReference type="WormBase" id="SRAE_1000136100">
    <property type="protein sequence ID" value="SRP10071"/>
    <property type="gene ID" value="WBGene00257966"/>
</dbReference>
<feature type="compositionally biased region" description="Acidic residues" evidence="1">
    <location>
        <begin position="826"/>
        <end position="842"/>
    </location>
</feature>
<feature type="region of interest" description="Disordered" evidence="1">
    <location>
        <begin position="814"/>
        <end position="851"/>
    </location>
</feature>
<gene>
    <name evidence="3 5 6" type="ORF">SRAE_1000136100</name>
</gene>
<feature type="region of interest" description="Disordered" evidence="1">
    <location>
        <begin position="590"/>
        <end position="613"/>
    </location>
</feature>
<protein>
    <submittedName>
        <fullName evidence="5">Chondroitin proteoglycan 4 domain-containing protein</fullName>
    </submittedName>
</protein>
<feature type="chain" id="PRO_5015030270" evidence="2">
    <location>
        <begin position="29"/>
        <end position="869"/>
    </location>
</feature>
<dbReference type="WBParaSite" id="SRAE_1000136100.1">
    <property type="protein sequence ID" value="SRAE_1000136100.1"/>
    <property type="gene ID" value="WBGene00257966"/>
</dbReference>
<sequence>MILLTTSRSLFYLFVFIGIFESIPQVSSKPVGASHDLKENCFGKCTNMFIKLSEDVYNSGNISSKCLPYYPFGECVEKCYDHHDTTITLQFLKECDKAVHVQYGKVLKHKKCLQKKFGKVRDQCNLECAKEAVEHEDNDEIITNKIKINKKWYSSSESLCSSQVCRLKCLDKMIEKQCPQTSKGVLNALLAPLNGFKSLMKKSSNHQYFKDFIVSSKCKGLFEKNIVINVSKPSVHDDHELDDFKYEVSNFVPDIKPTPPEPLKFVDQLSHNSDEMPISNFSENKIVVVDEEEEEEDVTDDYEEFDNGVDSDNQVGGEITGHNMDYGDNEKHHENSNVVYQAHFDFTQPIQTFNIEPSNYHFIGRTPEDCGDTMVVDDEKKIPRCLNPTLYFVTTDDNTVKEIFMNEGMKEKYSDGQVSVVDIYDQYKDLLNRMKLDDSQISSLFENQPKNNLHNENEDYSDIKSEDDGMELLPISNLINNGESTTTVHDNEEEYSDNRDEFHQPPDEDDGSDFHAFAKGVISHGSNSINNEQLIEEHVGEEKESSLEEEFEEDEILNVNQDKDMFLNDEDLKSVSHHEPIGFGFKSLEHESKKVSHQKESNPQLLKSKDKKIHVERKKVDDEFEDVMDDNEEDSDMHEEDDVEKMEKKSHSTFHGQEHDSNDRFNNVLPDQERISYGLSGRLVPRSIRTYRMRLPVITHIRENDDNNSNEKETSLLITENDKYENLKETKSTSKDIKSINNNIPSKNIIYNATTKKDKGITNVAKKFMNLTKSKSDSTQLTIEGKPLTLSVSQMKMYKEKDPTPDKLKLNRTQKSEKIVKGKNNEEEDTLNNVDTLDEDDSGVTKADKEKAKASISTDVITVFPELYK</sequence>
<dbReference type="Proteomes" id="UP000035682">
    <property type="component" value="Unplaced"/>
</dbReference>
<evidence type="ECO:0000256" key="2">
    <source>
        <dbReference type="SAM" id="SignalP"/>
    </source>
</evidence>
<feature type="compositionally biased region" description="Basic and acidic residues" evidence="1">
    <location>
        <begin position="590"/>
        <end position="600"/>
    </location>
</feature>